<reference evidence="1 2" key="1">
    <citation type="submission" date="2021-06" db="EMBL/GenBank/DDBJ databases">
        <authorList>
            <person name="Palmer J.M."/>
        </authorList>
    </citation>
    <scope>NUCLEOTIDE SEQUENCE [LARGE SCALE GENOMIC DNA]</scope>
    <source>
        <strain evidence="1 2">CL_MEX2019</strain>
        <tissue evidence="1">Muscle</tissue>
    </source>
</reference>
<dbReference type="Proteomes" id="UP001352852">
    <property type="component" value="Unassembled WGS sequence"/>
</dbReference>
<dbReference type="EMBL" id="JAHUTJ010009181">
    <property type="protein sequence ID" value="MED6267564.1"/>
    <property type="molecule type" value="Genomic_DNA"/>
</dbReference>
<organism evidence="1 2">
    <name type="scientific">Characodon lateralis</name>
    <dbReference type="NCBI Taxonomy" id="208331"/>
    <lineage>
        <taxon>Eukaryota</taxon>
        <taxon>Metazoa</taxon>
        <taxon>Chordata</taxon>
        <taxon>Craniata</taxon>
        <taxon>Vertebrata</taxon>
        <taxon>Euteleostomi</taxon>
        <taxon>Actinopterygii</taxon>
        <taxon>Neopterygii</taxon>
        <taxon>Teleostei</taxon>
        <taxon>Neoteleostei</taxon>
        <taxon>Acanthomorphata</taxon>
        <taxon>Ovalentaria</taxon>
        <taxon>Atherinomorphae</taxon>
        <taxon>Cyprinodontiformes</taxon>
        <taxon>Goodeidae</taxon>
        <taxon>Characodon</taxon>
    </lineage>
</organism>
<accession>A0ABU7D0V2</accession>
<gene>
    <name evidence="1" type="ORF">CHARACLAT_013583</name>
</gene>
<name>A0ABU7D0V2_9TELE</name>
<proteinExistence type="predicted"/>
<comment type="caution">
    <text evidence="1">The sequence shown here is derived from an EMBL/GenBank/DDBJ whole genome shotgun (WGS) entry which is preliminary data.</text>
</comment>
<protein>
    <submittedName>
        <fullName evidence="1">Uncharacterized protein</fullName>
    </submittedName>
</protein>
<keyword evidence="2" id="KW-1185">Reference proteome</keyword>
<evidence type="ECO:0000313" key="2">
    <source>
        <dbReference type="Proteomes" id="UP001352852"/>
    </source>
</evidence>
<sequence>MPPVTCCCCYTRLNCDPTCVQRQHYLRRGGSAQPVKRHCGIASITAPRSPFSGILKLGSGERRRRRPSTCPDGPFLTRKGVSLWSLGWRC</sequence>
<evidence type="ECO:0000313" key="1">
    <source>
        <dbReference type="EMBL" id="MED6267564.1"/>
    </source>
</evidence>